<name>A0A2U1SN74_METSR</name>
<accession>A0A2U1SN74</accession>
<gene>
    <name evidence="2" type="ORF">C5689_14980</name>
</gene>
<dbReference type="Proteomes" id="UP000245137">
    <property type="component" value="Unassembled WGS sequence"/>
</dbReference>
<keyword evidence="1" id="KW-1133">Transmembrane helix</keyword>
<organism evidence="2 3">
    <name type="scientific">Methylosinus sporium</name>
    <dbReference type="NCBI Taxonomy" id="428"/>
    <lineage>
        <taxon>Bacteria</taxon>
        <taxon>Pseudomonadati</taxon>
        <taxon>Pseudomonadota</taxon>
        <taxon>Alphaproteobacteria</taxon>
        <taxon>Hyphomicrobiales</taxon>
        <taxon>Methylocystaceae</taxon>
        <taxon>Methylosinus</taxon>
    </lineage>
</organism>
<reference evidence="2 3" key="1">
    <citation type="journal article" date="2018" name="Appl. Microbiol. Biotechnol.">
        <title>Co-cultivation of the strictly anaerobic methanogen Methanosarcina barkeri with aerobic methanotrophs in an oxygen-limited membrane bioreactor.</title>
        <authorList>
            <person name="In 't Zandt M.H."/>
            <person name="van den Bosch T.J.M."/>
            <person name="Rijkers R."/>
            <person name="van Kessel M.A.H.J."/>
            <person name="Jetten M.S.M."/>
            <person name="Welte C.U."/>
        </authorList>
    </citation>
    <scope>NUCLEOTIDE SEQUENCE [LARGE SCALE GENOMIC DNA]</scope>
    <source>
        <strain evidence="2 3">DSM 17706</strain>
    </source>
</reference>
<evidence type="ECO:0000313" key="2">
    <source>
        <dbReference type="EMBL" id="PWB93064.1"/>
    </source>
</evidence>
<feature type="transmembrane region" description="Helical" evidence="1">
    <location>
        <begin position="33"/>
        <end position="50"/>
    </location>
</feature>
<dbReference type="EMBL" id="PUIV01000029">
    <property type="protein sequence ID" value="PWB93064.1"/>
    <property type="molecule type" value="Genomic_DNA"/>
</dbReference>
<comment type="caution">
    <text evidence="2">The sequence shown here is derived from an EMBL/GenBank/DDBJ whole genome shotgun (WGS) entry which is preliminary data.</text>
</comment>
<keyword evidence="1" id="KW-0812">Transmembrane</keyword>
<protein>
    <submittedName>
        <fullName evidence="2">Uncharacterized protein</fullName>
    </submittedName>
</protein>
<dbReference type="RefSeq" id="WP_108918059.1">
    <property type="nucleotide sequence ID" value="NZ_BGJY01000008.1"/>
</dbReference>
<dbReference type="OrthoDB" id="8449479at2"/>
<keyword evidence="1" id="KW-0472">Membrane</keyword>
<proteinExistence type="predicted"/>
<evidence type="ECO:0000313" key="3">
    <source>
        <dbReference type="Proteomes" id="UP000245137"/>
    </source>
</evidence>
<keyword evidence="3" id="KW-1185">Reference proteome</keyword>
<dbReference type="AlphaFoldDB" id="A0A2U1SN74"/>
<evidence type="ECO:0000256" key="1">
    <source>
        <dbReference type="SAM" id="Phobius"/>
    </source>
</evidence>
<sequence length="96" mass="10536">MESIKIWFQDWSDACEFAKECAPDLSFLPGEPFTALFAVAVSCFLVWWWNERSLRAKMAIVASAWAAPQPAEAPASPVAAPDRAWALIPAALKRAA</sequence>